<keyword evidence="2" id="KW-0819">tRNA processing</keyword>
<keyword evidence="5" id="KW-1185">Reference proteome</keyword>
<dbReference type="PANTHER" id="PTHR20882:SF14">
    <property type="entry name" value="CYTOPLASMIC TRNA 2-THIOLATION PROTEIN 2"/>
    <property type="match status" value="1"/>
</dbReference>
<dbReference type="OrthoDB" id="25129at2759"/>
<feature type="region of interest" description="Disordered" evidence="3">
    <location>
        <begin position="491"/>
        <end position="512"/>
    </location>
</feature>
<evidence type="ECO:0000256" key="1">
    <source>
        <dbReference type="ARBA" id="ARBA00022490"/>
    </source>
</evidence>
<dbReference type="InterPro" id="IPR019407">
    <property type="entry name" value="CTU2"/>
</dbReference>
<name>A0A061J8S9_TRYRA</name>
<gene>
    <name evidence="4" type="ORF">TRSC58_00403</name>
</gene>
<dbReference type="GO" id="GO:0005829">
    <property type="term" value="C:cytosol"/>
    <property type="evidence" value="ECO:0007669"/>
    <property type="project" value="TreeGrafter"/>
</dbReference>
<sequence>MVLCFKCRRLQGVASSRDGAKKPYCAECFVEFCTRHVRDNLFKHCGVPCEVPLVVAVSGGPGSMALLHQLGVLRMQNRMRPERGQITFTFIPLHLREDELVVPLLADDAESHVGGPQQVELRRIADAMTEQFERLETMIRTQCVQWEFGSVPLYTADEMCVVRYSDYLSPSEMRVFRAVLHHPRLPLSERELLYGRLRQRVLAAATIECISRWHQTRGLLNVGWYHILTGENALRCCVTTFRELMSGNGENFVHHCGHRGFVSQCLVLRPLRSLLPRELVLYCHTQGIWAGYSPSLSTKTSLRSMNRTLELFFNNMLQSYHTSVFNVLNTVNKLNVETAPELTSVELQIGVSPQQAKRVIPGKTAQHHYEQLRMKKLPHYSWFGRNDEMPSSPVNDNRSHHLCLLCGCLIPTVDKHVVLLQAEGRLFMCNVCITFAQGLPDDVITLVPSLHSTQHASSAKELSWRTTKETDGDLLGVFLSLAMRMESLMRTADATPETSGDADTVETRRVRRRMSKHDVRNFLLEKDGKDEEVGE</sequence>
<accession>A0A061J8S9</accession>
<protein>
    <recommendedName>
        <fullName evidence="6">Cytoplasmic tRNA 2-thiolation protein 2</fullName>
    </recommendedName>
</protein>
<keyword evidence="1" id="KW-0963">Cytoplasm</keyword>
<reference evidence="4 5" key="1">
    <citation type="submission" date="2013-07" db="EMBL/GenBank/DDBJ databases">
        <authorList>
            <person name="Stoco P.H."/>
            <person name="Wagner G."/>
            <person name="Gerber A."/>
            <person name="Zaha A."/>
            <person name="Thompson C."/>
            <person name="Bartholomeu D.C."/>
            <person name="Luckemeyer D.D."/>
            <person name="Bahia D."/>
            <person name="Loreto E."/>
            <person name="Prestes E.B."/>
            <person name="Lima F.M."/>
            <person name="Rodrigues-Luiz G."/>
            <person name="Vallejo G.A."/>
            <person name="Filho J.F."/>
            <person name="Monteiro K.M."/>
            <person name="Tyler K.M."/>
            <person name="de Almeida L.G."/>
            <person name="Ortiz M.F."/>
            <person name="Siervo M.A."/>
            <person name="de Moraes M.H."/>
            <person name="Cunha O.L."/>
            <person name="Mendonca-Neto R."/>
            <person name="Silva R."/>
            <person name="Teixeira S.M."/>
            <person name="Murta S.M."/>
            <person name="Sincero T.C."/>
            <person name="Mendes T.A."/>
            <person name="Urmenyi T.P."/>
            <person name="Silva V.G."/>
            <person name="da Rocha W.D."/>
            <person name="Andersson B."/>
            <person name="Romanha A.J."/>
            <person name="Steindel M."/>
            <person name="de Vasconcelos A.T."/>
            <person name="Grisard E.C."/>
        </authorList>
    </citation>
    <scope>NUCLEOTIDE SEQUENCE [LARGE SCALE GENOMIC DNA]</scope>
    <source>
        <strain evidence="4 5">SC58</strain>
    </source>
</reference>
<comment type="caution">
    <text evidence="4">The sequence shown here is derived from an EMBL/GenBank/DDBJ whole genome shotgun (WGS) entry which is preliminary data.</text>
</comment>
<dbReference type="Gene3D" id="3.40.50.620">
    <property type="entry name" value="HUPs"/>
    <property type="match status" value="1"/>
</dbReference>
<evidence type="ECO:0000256" key="3">
    <source>
        <dbReference type="SAM" id="MobiDB-lite"/>
    </source>
</evidence>
<dbReference type="GO" id="GO:0002143">
    <property type="term" value="P:tRNA wobble position uridine thiolation"/>
    <property type="evidence" value="ECO:0007669"/>
    <property type="project" value="TreeGrafter"/>
</dbReference>
<evidence type="ECO:0000313" key="5">
    <source>
        <dbReference type="Proteomes" id="UP000031737"/>
    </source>
</evidence>
<proteinExistence type="predicted"/>
<dbReference type="EMBL" id="AUPL01000403">
    <property type="protein sequence ID" value="ESL11838.1"/>
    <property type="molecule type" value="Genomic_DNA"/>
</dbReference>
<dbReference type="InterPro" id="IPR014729">
    <property type="entry name" value="Rossmann-like_a/b/a_fold"/>
</dbReference>
<dbReference type="GO" id="GO:0016783">
    <property type="term" value="F:sulfurtransferase activity"/>
    <property type="evidence" value="ECO:0007669"/>
    <property type="project" value="TreeGrafter"/>
</dbReference>
<dbReference type="VEuPathDB" id="TriTrypDB:TRSC58_00403"/>
<evidence type="ECO:0008006" key="6">
    <source>
        <dbReference type="Google" id="ProtNLM"/>
    </source>
</evidence>
<dbReference type="GO" id="GO:0000049">
    <property type="term" value="F:tRNA binding"/>
    <property type="evidence" value="ECO:0007669"/>
    <property type="project" value="InterPro"/>
</dbReference>
<evidence type="ECO:0000313" key="4">
    <source>
        <dbReference type="EMBL" id="ESL11838.1"/>
    </source>
</evidence>
<evidence type="ECO:0000256" key="2">
    <source>
        <dbReference type="ARBA" id="ARBA00022694"/>
    </source>
</evidence>
<dbReference type="PANTHER" id="PTHR20882">
    <property type="entry name" value="CYTOPLASMIC TRNA 2-THIOLATION PROTEIN 2"/>
    <property type="match status" value="1"/>
</dbReference>
<dbReference type="Proteomes" id="UP000031737">
    <property type="component" value="Unassembled WGS sequence"/>
</dbReference>
<dbReference type="AlphaFoldDB" id="A0A061J8S9"/>
<organism evidence="4 5">
    <name type="scientific">Trypanosoma rangeli SC58</name>
    <dbReference type="NCBI Taxonomy" id="429131"/>
    <lineage>
        <taxon>Eukaryota</taxon>
        <taxon>Discoba</taxon>
        <taxon>Euglenozoa</taxon>
        <taxon>Kinetoplastea</taxon>
        <taxon>Metakinetoplastina</taxon>
        <taxon>Trypanosomatida</taxon>
        <taxon>Trypanosomatidae</taxon>
        <taxon>Trypanosoma</taxon>
        <taxon>Herpetosoma</taxon>
    </lineage>
</organism>